<keyword evidence="2 5" id="KW-0812">Transmembrane</keyword>
<protein>
    <submittedName>
        <fullName evidence="6">Energy-coupling factor transport system permease protein</fullName>
    </submittedName>
</protein>
<organism evidence="6 7">
    <name type="scientific">Paenibacillus endophyticus</name>
    <dbReference type="NCBI Taxonomy" id="1294268"/>
    <lineage>
        <taxon>Bacteria</taxon>
        <taxon>Bacillati</taxon>
        <taxon>Bacillota</taxon>
        <taxon>Bacilli</taxon>
        <taxon>Bacillales</taxon>
        <taxon>Paenibacillaceae</taxon>
        <taxon>Paenibacillus</taxon>
    </lineage>
</organism>
<sequence length="278" mass="31161">MEAIKQSMLDKLSVEQIKIELMRTAFGRQSTFLSRFDPRMLLVWYSFFAVAPWFIHNKVVLLGLLVPMLVLTLSSKVSPLVLIIMGVGLVSEISYILLGSLLFGGSLEAVWPLLTLTLKILLISLASIAVFSSMDPEKLSDALLSIGMPGQFSFGVSYGYRMLPILIEEYHNLIHSFRLRGRAPAKKGFLRVNSLIYMAKIGVRAFYPLLLNTAKRTRTTVEALEVRGFTYALVSPEAKKLKLSHMQVHALDFVFLGCSLIYVIALFSLGHYLSFSFN</sequence>
<keyword evidence="7" id="KW-1185">Reference proteome</keyword>
<reference evidence="6 7" key="1">
    <citation type="submission" date="2020-08" db="EMBL/GenBank/DDBJ databases">
        <title>Genomic Encyclopedia of Type Strains, Phase III (KMG-III): the genomes of soil and plant-associated and newly described type strains.</title>
        <authorList>
            <person name="Whitman W."/>
        </authorList>
    </citation>
    <scope>NUCLEOTIDE SEQUENCE [LARGE SCALE GENOMIC DNA]</scope>
    <source>
        <strain evidence="6 7">CECT 8234</strain>
    </source>
</reference>
<dbReference type="EMBL" id="JACHXW010000031">
    <property type="protein sequence ID" value="MBB3156019.1"/>
    <property type="molecule type" value="Genomic_DNA"/>
</dbReference>
<comment type="subcellular location">
    <subcellularLocation>
        <location evidence="1">Membrane</location>
        <topology evidence="1">Multi-pass membrane protein</topology>
    </subcellularLocation>
</comment>
<comment type="caution">
    <text evidence="6">The sequence shown here is derived from an EMBL/GenBank/DDBJ whole genome shotgun (WGS) entry which is preliminary data.</text>
</comment>
<feature type="transmembrane region" description="Helical" evidence="5">
    <location>
        <begin position="109"/>
        <end position="131"/>
    </location>
</feature>
<evidence type="ECO:0000313" key="7">
    <source>
        <dbReference type="Proteomes" id="UP000518605"/>
    </source>
</evidence>
<name>A0A7W5CFN0_9BACL</name>
<dbReference type="GO" id="GO:0005886">
    <property type="term" value="C:plasma membrane"/>
    <property type="evidence" value="ECO:0007669"/>
    <property type="project" value="UniProtKB-ARBA"/>
</dbReference>
<keyword evidence="4 5" id="KW-0472">Membrane</keyword>
<dbReference type="CDD" id="cd16914">
    <property type="entry name" value="EcfT"/>
    <property type="match status" value="1"/>
</dbReference>
<accession>A0A7W5CFN0</accession>
<evidence type="ECO:0000256" key="1">
    <source>
        <dbReference type="ARBA" id="ARBA00004141"/>
    </source>
</evidence>
<dbReference type="AlphaFoldDB" id="A0A7W5CFN0"/>
<dbReference type="Pfam" id="PF02361">
    <property type="entry name" value="CbiQ"/>
    <property type="match status" value="1"/>
</dbReference>
<dbReference type="Proteomes" id="UP000518605">
    <property type="component" value="Unassembled WGS sequence"/>
</dbReference>
<proteinExistence type="predicted"/>
<dbReference type="InterPro" id="IPR003339">
    <property type="entry name" value="ABC/ECF_trnsptr_transmembrane"/>
</dbReference>
<dbReference type="RefSeq" id="WP_246432047.1">
    <property type="nucleotide sequence ID" value="NZ_CBCSLB010000043.1"/>
</dbReference>
<feature type="transmembrane region" description="Helical" evidence="5">
    <location>
        <begin position="42"/>
        <end position="73"/>
    </location>
</feature>
<feature type="transmembrane region" description="Helical" evidence="5">
    <location>
        <begin position="80"/>
        <end position="103"/>
    </location>
</feature>
<evidence type="ECO:0000313" key="6">
    <source>
        <dbReference type="EMBL" id="MBB3156019.1"/>
    </source>
</evidence>
<gene>
    <name evidence="6" type="ORF">FHS16_006135</name>
</gene>
<evidence type="ECO:0000256" key="2">
    <source>
        <dbReference type="ARBA" id="ARBA00022692"/>
    </source>
</evidence>
<keyword evidence="3 5" id="KW-1133">Transmembrane helix</keyword>
<evidence type="ECO:0000256" key="5">
    <source>
        <dbReference type="SAM" id="Phobius"/>
    </source>
</evidence>
<evidence type="ECO:0000256" key="4">
    <source>
        <dbReference type="ARBA" id="ARBA00023136"/>
    </source>
</evidence>
<feature type="transmembrane region" description="Helical" evidence="5">
    <location>
        <begin position="250"/>
        <end position="273"/>
    </location>
</feature>
<evidence type="ECO:0000256" key="3">
    <source>
        <dbReference type="ARBA" id="ARBA00022989"/>
    </source>
</evidence>